<evidence type="ECO:0000259" key="2">
    <source>
        <dbReference type="PROSITE" id="PS50990"/>
    </source>
</evidence>
<dbReference type="GO" id="GO:0008233">
    <property type="term" value="F:peptidase activity"/>
    <property type="evidence" value="ECO:0007669"/>
    <property type="project" value="InterPro"/>
</dbReference>
<sequence>MTDTSFSDARPDSAHSDPSHSTHADSMHADPLLQALITVCRHYQLPASPDSVLAGLPLKHGILPSHLFVLAANNAGLDATDCAFTVTQFTPMLLPLVAQLADQHACVILAVDSEHEQLLISPHPPCRRSRSRSRRPPQQKHRKITVTHTGSAFQPLMSNFSNGFSCSNRNFSLMTAVPNPMRKTRAMRQKPLVLAHFMAIQRDLSGCVDCLNLDQPVCRCDPTLYPFGVRQSGAQSGL</sequence>
<comment type="caution">
    <text evidence="3">The sequence shown here is derived from an EMBL/GenBank/DDBJ whole genome shotgun (WGS) entry which is preliminary data.</text>
</comment>
<evidence type="ECO:0000313" key="3">
    <source>
        <dbReference type="EMBL" id="GAL02194.1"/>
    </source>
</evidence>
<dbReference type="GO" id="GO:0005524">
    <property type="term" value="F:ATP binding"/>
    <property type="evidence" value="ECO:0007669"/>
    <property type="project" value="InterPro"/>
</dbReference>
<gene>
    <name evidence="3" type="ORF">JCM19237_5087</name>
</gene>
<accession>A0A090QK47</accession>
<dbReference type="GO" id="GO:0006508">
    <property type="term" value="P:proteolysis"/>
    <property type="evidence" value="ECO:0007669"/>
    <property type="project" value="InterPro"/>
</dbReference>
<dbReference type="PROSITE" id="PS50990">
    <property type="entry name" value="PEPTIDASE_C39"/>
    <property type="match status" value="1"/>
</dbReference>
<feature type="compositionally biased region" description="Basic and acidic residues" evidence="1">
    <location>
        <begin position="9"/>
        <end position="25"/>
    </location>
</feature>
<feature type="compositionally biased region" description="Basic residues" evidence="1">
    <location>
        <begin position="125"/>
        <end position="143"/>
    </location>
</feature>
<dbReference type="GO" id="GO:0016020">
    <property type="term" value="C:membrane"/>
    <property type="evidence" value="ECO:0007669"/>
    <property type="project" value="InterPro"/>
</dbReference>
<proteinExistence type="predicted"/>
<dbReference type="STRING" id="754436.JCM19237_5087"/>
<organism evidence="3 4">
    <name type="scientific">Photobacterium aphoticum</name>
    <dbReference type="NCBI Taxonomy" id="754436"/>
    <lineage>
        <taxon>Bacteria</taxon>
        <taxon>Pseudomonadati</taxon>
        <taxon>Pseudomonadota</taxon>
        <taxon>Gammaproteobacteria</taxon>
        <taxon>Vibrionales</taxon>
        <taxon>Vibrionaceae</taxon>
        <taxon>Photobacterium</taxon>
    </lineage>
</organism>
<dbReference type="InterPro" id="IPR005074">
    <property type="entry name" value="Peptidase_C39"/>
</dbReference>
<dbReference type="Proteomes" id="UP000029227">
    <property type="component" value="Unassembled WGS sequence"/>
</dbReference>
<feature type="region of interest" description="Disordered" evidence="1">
    <location>
        <begin position="1"/>
        <end position="25"/>
    </location>
</feature>
<evidence type="ECO:0000313" key="4">
    <source>
        <dbReference type="Proteomes" id="UP000029227"/>
    </source>
</evidence>
<dbReference type="eggNOG" id="COG2274">
    <property type="taxonomic scope" value="Bacteria"/>
</dbReference>
<feature type="domain" description="Peptidase C39" evidence="2">
    <location>
        <begin position="23"/>
        <end position="146"/>
    </location>
</feature>
<name>A0A090QK47_9GAMM</name>
<reference evidence="3 4" key="1">
    <citation type="journal article" date="2014" name="Genome Announc.">
        <title>Draft Genome Sequences of Two Vibrionaceae Species, Vibrio ponticus C121 and Photobacterium aphoticum C119, Isolated as Coral Reef Microbiota.</title>
        <authorList>
            <person name="Al-saari N."/>
            <person name="Meirelles P.M."/>
            <person name="Mino S."/>
            <person name="Suda W."/>
            <person name="Oshima K."/>
            <person name="Hattori M."/>
            <person name="Ohkuma M."/>
            <person name="Thompson F.L."/>
            <person name="Gomez-Gil B."/>
            <person name="Sawabe T."/>
            <person name="Sawabe T."/>
        </authorList>
    </citation>
    <scope>NUCLEOTIDE SEQUENCE [LARGE SCALE GENOMIC DNA]</scope>
    <source>
        <strain evidence="3 4">JCM 19237</strain>
    </source>
</reference>
<evidence type="ECO:0000256" key="1">
    <source>
        <dbReference type="SAM" id="MobiDB-lite"/>
    </source>
</evidence>
<dbReference type="AlphaFoldDB" id="A0A090QK47"/>
<protein>
    <submittedName>
        <fullName evidence="3">Type I secretion system ATPase</fullName>
    </submittedName>
</protein>
<dbReference type="EMBL" id="BBMN01000001">
    <property type="protein sequence ID" value="GAL02194.1"/>
    <property type="molecule type" value="Genomic_DNA"/>
</dbReference>
<dbReference type="Gene3D" id="3.90.70.10">
    <property type="entry name" value="Cysteine proteinases"/>
    <property type="match status" value="1"/>
</dbReference>
<feature type="region of interest" description="Disordered" evidence="1">
    <location>
        <begin position="120"/>
        <end position="143"/>
    </location>
</feature>